<gene>
    <name evidence="2" type="ORF">IFR04_014443</name>
</gene>
<accession>A0A8H7W6A3</accession>
<organism evidence="2 3">
    <name type="scientific">Cadophora malorum</name>
    <dbReference type="NCBI Taxonomy" id="108018"/>
    <lineage>
        <taxon>Eukaryota</taxon>
        <taxon>Fungi</taxon>
        <taxon>Dikarya</taxon>
        <taxon>Ascomycota</taxon>
        <taxon>Pezizomycotina</taxon>
        <taxon>Leotiomycetes</taxon>
        <taxon>Helotiales</taxon>
        <taxon>Ploettnerulaceae</taxon>
        <taxon>Cadophora</taxon>
    </lineage>
</organism>
<reference evidence="2" key="1">
    <citation type="submission" date="2021-02" db="EMBL/GenBank/DDBJ databases">
        <title>Genome sequence Cadophora malorum strain M34.</title>
        <authorList>
            <person name="Stefanovic E."/>
            <person name="Vu D."/>
            <person name="Scully C."/>
            <person name="Dijksterhuis J."/>
            <person name="Roader J."/>
            <person name="Houbraken J."/>
        </authorList>
    </citation>
    <scope>NUCLEOTIDE SEQUENCE</scope>
    <source>
        <strain evidence="2">M34</strain>
    </source>
</reference>
<dbReference type="OrthoDB" id="3557107at2759"/>
<sequence>MFKKALLLTLVVASSVFCDRDFARVAGPADGLDEKNEILAREPQRTTIRIISLYLGLTSVRVRDEPSFLPAINRYTKTNTPSVSSFTTLPPKPVSTKTGLKNCHIQGTSSATLNSNILGSQHASDALVCQLQCMFVLRCEAYSFQPPARSKIKNCIKYLTTIGGSAKVDPSSSSGIFFSDKYPSDGSNFCYSDVPL</sequence>
<proteinExistence type="predicted"/>
<name>A0A8H7W6A3_9HELO</name>
<evidence type="ECO:0008006" key="4">
    <source>
        <dbReference type="Google" id="ProtNLM"/>
    </source>
</evidence>
<evidence type="ECO:0000313" key="3">
    <source>
        <dbReference type="Proteomes" id="UP000664132"/>
    </source>
</evidence>
<feature type="signal peptide" evidence="1">
    <location>
        <begin position="1"/>
        <end position="18"/>
    </location>
</feature>
<dbReference type="Proteomes" id="UP000664132">
    <property type="component" value="Unassembled WGS sequence"/>
</dbReference>
<keyword evidence="1" id="KW-0732">Signal</keyword>
<comment type="caution">
    <text evidence="2">The sequence shown here is derived from an EMBL/GenBank/DDBJ whole genome shotgun (WGS) entry which is preliminary data.</text>
</comment>
<dbReference type="EMBL" id="JAFJYH010000379">
    <property type="protein sequence ID" value="KAG4412424.1"/>
    <property type="molecule type" value="Genomic_DNA"/>
</dbReference>
<feature type="chain" id="PRO_5034335422" description="Apple domain-containing protein" evidence="1">
    <location>
        <begin position="19"/>
        <end position="196"/>
    </location>
</feature>
<keyword evidence="3" id="KW-1185">Reference proteome</keyword>
<protein>
    <recommendedName>
        <fullName evidence="4">Apple domain-containing protein</fullName>
    </recommendedName>
</protein>
<evidence type="ECO:0000256" key="1">
    <source>
        <dbReference type="SAM" id="SignalP"/>
    </source>
</evidence>
<evidence type="ECO:0000313" key="2">
    <source>
        <dbReference type="EMBL" id="KAG4412424.1"/>
    </source>
</evidence>
<dbReference type="AlphaFoldDB" id="A0A8H7W6A3"/>